<dbReference type="SMART" id="SM00852">
    <property type="entry name" value="MoCF_biosynth"/>
    <property type="match status" value="1"/>
</dbReference>
<reference evidence="3 4" key="1">
    <citation type="submission" date="2016-11" db="EMBL/GenBank/DDBJ databases">
        <authorList>
            <person name="Jaros S."/>
            <person name="Januszkiewicz K."/>
            <person name="Wedrychowicz H."/>
        </authorList>
    </citation>
    <scope>NUCLEOTIDE SEQUENCE [LARGE SCALE GENOMIC DNA]</scope>
    <source>
        <strain evidence="3 4">DSM 8605</strain>
    </source>
</reference>
<dbReference type="AlphaFoldDB" id="A0A1M5WFY2"/>
<evidence type="ECO:0000313" key="3">
    <source>
        <dbReference type="EMBL" id="SHH86402.1"/>
    </source>
</evidence>
<keyword evidence="1" id="KW-0501">Molybdenum cofactor biosynthesis</keyword>
<dbReference type="PANTHER" id="PTHR10192">
    <property type="entry name" value="MOLYBDOPTERIN BIOSYNTHESIS PROTEIN"/>
    <property type="match status" value="1"/>
</dbReference>
<evidence type="ECO:0000256" key="1">
    <source>
        <dbReference type="RuleBase" id="RU365090"/>
    </source>
</evidence>
<feature type="domain" description="MoaB/Mog" evidence="2">
    <location>
        <begin position="172"/>
        <end position="304"/>
    </location>
</feature>
<dbReference type="SUPFAM" id="SSF53218">
    <property type="entry name" value="Molybdenum cofactor biosynthesis proteins"/>
    <property type="match status" value="1"/>
</dbReference>
<accession>A0A1M5WFY2</accession>
<dbReference type="Proteomes" id="UP000184447">
    <property type="component" value="Unassembled WGS sequence"/>
</dbReference>
<protein>
    <recommendedName>
        <fullName evidence="1">Molybdopterin molybdenumtransferase</fullName>
        <ecNumber evidence="1">2.10.1.1</ecNumber>
    </recommendedName>
</protein>
<dbReference type="GO" id="GO:0005829">
    <property type="term" value="C:cytosol"/>
    <property type="evidence" value="ECO:0007669"/>
    <property type="project" value="TreeGrafter"/>
</dbReference>
<comment type="cofactor">
    <cofactor evidence="1">
        <name>Mg(2+)</name>
        <dbReference type="ChEBI" id="CHEBI:18420"/>
    </cofactor>
</comment>
<evidence type="ECO:0000259" key="2">
    <source>
        <dbReference type="SMART" id="SM00852"/>
    </source>
</evidence>
<comment type="similarity">
    <text evidence="1">Belongs to the MoeA family.</text>
</comment>
<dbReference type="CDD" id="cd03522">
    <property type="entry name" value="MoeA_like"/>
    <property type="match status" value="1"/>
</dbReference>
<dbReference type="EMBL" id="FQXM01000017">
    <property type="protein sequence ID" value="SHH86402.1"/>
    <property type="molecule type" value="Genomic_DNA"/>
</dbReference>
<dbReference type="OrthoDB" id="9767940at2"/>
<dbReference type="InterPro" id="IPR038987">
    <property type="entry name" value="MoeA-like"/>
</dbReference>
<dbReference type="EC" id="2.10.1.1" evidence="1"/>
<sequence>MKSIKVEEAIGTILCHDITQIIPGKFKGRAFKKGHIITAEDVKVLLSIGKEHIFVWEPKEGTLHENEAAIRLKDLTAGEGLVFSEIKEGKIDFIAERDGLLKVDKEVLLKLNSLDEIILATLHNNMPVKKGQKVAGTRVVPLVIDEEKIIMAEKLVQESVVKVVPINPKKVGIVTTGSEVYNNRIKDAFGPVIIKKVEEFNCEVLGQSIINDDVNIITKAIKEWIDKGAELVICTGGMSVDPDDMTPTAIKNTGANLVSYGSPVLPGAMFLLAYDKDTAILGLPGCVMYSKRTVFDLVLPRVLAGEKLNKQDIAELGHGGLCMDCHNCIFPNCGFGK</sequence>
<comment type="function">
    <text evidence="1">Catalyzes the insertion of molybdate into adenylated molybdopterin with the concomitant release of AMP.</text>
</comment>
<dbReference type="GO" id="GO:0061599">
    <property type="term" value="F:molybdopterin molybdotransferase activity"/>
    <property type="evidence" value="ECO:0007669"/>
    <property type="project" value="UniProtKB-UniRule"/>
</dbReference>
<keyword evidence="1" id="KW-0808">Transferase</keyword>
<keyword evidence="1" id="KW-0460">Magnesium</keyword>
<proteinExistence type="inferred from homology"/>
<dbReference type="InterPro" id="IPR001453">
    <property type="entry name" value="MoaB/Mog_dom"/>
</dbReference>
<dbReference type="Gene3D" id="3.40.980.10">
    <property type="entry name" value="MoaB/Mog-like domain"/>
    <property type="match status" value="1"/>
</dbReference>
<comment type="catalytic activity">
    <reaction evidence="1">
        <text>adenylyl-molybdopterin + molybdate = Mo-molybdopterin + AMP + H(+)</text>
        <dbReference type="Rhea" id="RHEA:35047"/>
        <dbReference type="ChEBI" id="CHEBI:15378"/>
        <dbReference type="ChEBI" id="CHEBI:36264"/>
        <dbReference type="ChEBI" id="CHEBI:62727"/>
        <dbReference type="ChEBI" id="CHEBI:71302"/>
        <dbReference type="ChEBI" id="CHEBI:456215"/>
    </reaction>
</comment>
<keyword evidence="4" id="KW-1185">Reference proteome</keyword>
<dbReference type="GO" id="GO:0046872">
    <property type="term" value="F:metal ion binding"/>
    <property type="evidence" value="ECO:0007669"/>
    <property type="project" value="UniProtKB-UniRule"/>
</dbReference>
<dbReference type="PANTHER" id="PTHR10192:SF28">
    <property type="entry name" value="MOLYBDOPTERIN MOLYBDENUMTRANSFERASE"/>
    <property type="match status" value="1"/>
</dbReference>
<keyword evidence="1" id="KW-0479">Metal-binding</keyword>
<evidence type="ECO:0000313" key="4">
    <source>
        <dbReference type="Proteomes" id="UP000184447"/>
    </source>
</evidence>
<dbReference type="UniPathway" id="UPA00344"/>
<comment type="pathway">
    <text evidence="1">Cofactor biosynthesis; molybdopterin biosynthesis.</text>
</comment>
<name>A0A1M5WFY2_9CLOT</name>
<dbReference type="STRING" id="1121316.SAMN02745207_02876"/>
<dbReference type="Pfam" id="PF00994">
    <property type="entry name" value="MoCF_biosynth"/>
    <property type="match status" value="1"/>
</dbReference>
<organism evidence="3 4">
    <name type="scientific">Clostridium grantii DSM 8605</name>
    <dbReference type="NCBI Taxonomy" id="1121316"/>
    <lineage>
        <taxon>Bacteria</taxon>
        <taxon>Bacillati</taxon>
        <taxon>Bacillota</taxon>
        <taxon>Clostridia</taxon>
        <taxon>Eubacteriales</taxon>
        <taxon>Clostridiaceae</taxon>
        <taxon>Clostridium</taxon>
    </lineage>
</organism>
<dbReference type="RefSeq" id="WP_073339105.1">
    <property type="nucleotide sequence ID" value="NZ_FQXM01000017.1"/>
</dbReference>
<dbReference type="GO" id="GO:0006777">
    <property type="term" value="P:Mo-molybdopterin cofactor biosynthetic process"/>
    <property type="evidence" value="ECO:0007669"/>
    <property type="project" value="UniProtKB-UniRule"/>
</dbReference>
<gene>
    <name evidence="3" type="ORF">SAMN02745207_02876</name>
</gene>
<dbReference type="InterPro" id="IPR036425">
    <property type="entry name" value="MoaB/Mog-like_dom_sf"/>
</dbReference>
<keyword evidence="1" id="KW-0500">Molybdenum</keyword>